<keyword evidence="3" id="KW-0853">WD repeat</keyword>
<evidence type="ECO:0000313" key="5">
    <source>
        <dbReference type="Proteomes" id="UP000653305"/>
    </source>
</evidence>
<dbReference type="GO" id="GO:0045182">
    <property type="term" value="F:translation regulator activity"/>
    <property type="evidence" value="ECO:0007669"/>
    <property type="project" value="InterPro"/>
</dbReference>
<evidence type="ECO:0000256" key="3">
    <source>
        <dbReference type="PROSITE-ProRule" id="PRU00221"/>
    </source>
</evidence>
<dbReference type="AlphaFoldDB" id="A0A830B732"/>
<comment type="caution">
    <text evidence="4">The sequence shown here is derived from an EMBL/GenBank/DDBJ whole genome shotgun (WGS) entry which is preliminary data.</text>
</comment>
<dbReference type="GO" id="GO:0043022">
    <property type="term" value="F:ribosome binding"/>
    <property type="evidence" value="ECO:0007669"/>
    <property type="project" value="InterPro"/>
</dbReference>
<dbReference type="PROSITE" id="PS50082">
    <property type="entry name" value="WD_REPEATS_2"/>
    <property type="match status" value="1"/>
</dbReference>
<dbReference type="Proteomes" id="UP000653305">
    <property type="component" value="Unassembled WGS sequence"/>
</dbReference>
<dbReference type="Pfam" id="PF00400">
    <property type="entry name" value="WD40"/>
    <property type="match status" value="2"/>
</dbReference>
<dbReference type="InterPro" id="IPR036322">
    <property type="entry name" value="WD40_repeat_dom_sf"/>
</dbReference>
<organism evidence="4 5">
    <name type="scientific">Phtheirospermum japonicum</name>
    <dbReference type="NCBI Taxonomy" id="374723"/>
    <lineage>
        <taxon>Eukaryota</taxon>
        <taxon>Viridiplantae</taxon>
        <taxon>Streptophyta</taxon>
        <taxon>Embryophyta</taxon>
        <taxon>Tracheophyta</taxon>
        <taxon>Spermatophyta</taxon>
        <taxon>Magnoliopsida</taxon>
        <taxon>eudicotyledons</taxon>
        <taxon>Gunneridae</taxon>
        <taxon>Pentapetalae</taxon>
        <taxon>asterids</taxon>
        <taxon>lamiids</taxon>
        <taxon>Lamiales</taxon>
        <taxon>Orobanchaceae</taxon>
        <taxon>Orobanchaceae incertae sedis</taxon>
        <taxon>Phtheirospermum</taxon>
    </lineage>
</organism>
<protein>
    <submittedName>
        <fullName evidence="4">Guanine nucleotide-binding protein subunit beta-like protein</fullName>
    </submittedName>
</protein>
<dbReference type="Gene3D" id="2.130.10.10">
    <property type="entry name" value="YVTN repeat-like/Quinoprotein amine dehydrogenase"/>
    <property type="match status" value="1"/>
</dbReference>
<feature type="repeat" description="WD" evidence="3">
    <location>
        <begin position="50"/>
        <end position="77"/>
    </location>
</feature>
<evidence type="ECO:0000313" key="4">
    <source>
        <dbReference type="EMBL" id="GFP82877.1"/>
    </source>
</evidence>
<dbReference type="PANTHER" id="PTHR19868">
    <property type="entry name" value="RECEPTOR FOR ACTIVATED PROTEIN KINASE C RACK1"/>
    <property type="match status" value="1"/>
</dbReference>
<dbReference type="EMBL" id="BMAC01000054">
    <property type="protein sequence ID" value="GFP82877.1"/>
    <property type="molecule type" value="Genomic_DNA"/>
</dbReference>
<dbReference type="InterPro" id="IPR045223">
    <property type="entry name" value="RACK1-like"/>
</dbReference>
<reference evidence="4" key="1">
    <citation type="submission" date="2020-07" db="EMBL/GenBank/DDBJ databases">
        <title>Ethylene signaling mediates host invasion by parasitic plants.</title>
        <authorList>
            <person name="Yoshida S."/>
        </authorList>
    </citation>
    <scope>NUCLEOTIDE SEQUENCE</scope>
    <source>
        <strain evidence="4">Okayama</strain>
    </source>
</reference>
<sequence>MMILSSDAGSSINALCFKPNTHLICAPTDAGIMIWDKMRVLVDHKVKCCTALNWSADGSTLFSGHKDVVVRAWGVIS</sequence>
<keyword evidence="5" id="KW-1185">Reference proteome</keyword>
<dbReference type="InterPro" id="IPR001680">
    <property type="entry name" value="WD40_rpt"/>
</dbReference>
<dbReference type="OrthoDB" id="7875889at2759"/>
<accession>A0A830B732</accession>
<keyword evidence="2" id="KW-0687">Ribonucleoprotein</keyword>
<gene>
    <name evidence="4" type="ORF">PHJA_000430800</name>
</gene>
<comment type="similarity">
    <text evidence="1">Belongs to the WD repeat G protein beta family. Ribosomal protein RACK1 subfamily.</text>
</comment>
<proteinExistence type="inferred from homology"/>
<dbReference type="GO" id="GO:1990904">
    <property type="term" value="C:ribonucleoprotein complex"/>
    <property type="evidence" value="ECO:0007669"/>
    <property type="project" value="UniProtKB-KW"/>
</dbReference>
<evidence type="ECO:0000256" key="2">
    <source>
        <dbReference type="ARBA" id="ARBA00023274"/>
    </source>
</evidence>
<evidence type="ECO:0000256" key="1">
    <source>
        <dbReference type="ARBA" id="ARBA00007253"/>
    </source>
</evidence>
<dbReference type="SUPFAM" id="SSF50978">
    <property type="entry name" value="WD40 repeat-like"/>
    <property type="match status" value="1"/>
</dbReference>
<name>A0A830B732_9LAMI</name>
<dbReference type="InterPro" id="IPR015943">
    <property type="entry name" value="WD40/YVTN_repeat-like_dom_sf"/>
</dbReference>